<evidence type="ECO:0000256" key="7">
    <source>
        <dbReference type="HAMAP-Rule" id="MF_00480"/>
    </source>
</evidence>
<dbReference type="STRING" id="118062.MCBB_0259"/>
<dbReference type="InterPro" id="IPR005716">
    <property type="entry name" value="Ribosomal_uS7_euk/arc"/>
</dbReference>
<dbReference type="KEGG" id="mcub:MCBB_0259"/>
<evidence type="ECO:0000256" key="3">
    <source>
        <dbReference type="ARBA" id="ARBA00022730"/>
    </source>
</evidence>
<evidence type="ECO:0000313" key="12">
    <source>
        <dbReference type="Proteomes" id="UP000094707"/>
    </source>
</evidence>
<dbReference type="GO" id="GO:0015935">
    <property type="term" value="C:small ribosomal subunit"/>
    <property type="evidence" value="ECO:0007669"/>
    <property type="project" value="UniProtKB-UniRule"/>
</dbReference>
<evidence type="ECO:0000259" key="10">
    <source>
        <dbReference type="Pfam" id="PF00177"/>
    </source>
</evidence>
<dbReference type="Gene3D" id="1.10.455.10">
    <property type="entry name" value="Ribosomal protein S7 domain"/>
    <property type="match status" value="1"/>
</dbReference>
<accession>A0A1D3KZM5</accession>
<feature type="domain" description="Small ribosomal subunit protein uS7" evidence="10">
    <location>
        <begin position="33"/>
        <end position="186"/>
    </location>
</feature>
<evidence type="ECO:0000256" key="8">
    <source>
        <dbReference type="RuleBase" id="RU003619"/>
    </source>
</evidence>
<dbReference type="HAMAP" id="MF_00480_A">
    <property type="entry name" value="Ribosomal_uS7_A"/>
    <property type="match status" value="1"/>
</dbReference>
<evidence type="ECO:0000256" key="5">
    <source>
        <dbReference type="ARBA" id="ARBA00022980"/>
    </source>
</evidence>
<dbReference type="PATRIC" id="fig|129848.4.peg.264"/>
<keyword evidence="5 7" id="KW-0689">Ribosomal protein</keyword>
<dbReference type="InterPro" id="IPR023798">
    <property type="entry name" value="Ribosomal_uS7_dom"/>
</dbReference>
<name>A0A1D3KZM5_9EURY</name>
<evidence type="ECO:0000256" key="9">
    <source>
        <dbReference type="RuleBase" id="RU003621"/>
    </source>
</evidence>
<reference evidence="11 12" key="1">
    <citation type="submission" date="2016-08" db="EMBL/GenBank/DDBJ databases">
        <authorList>
            <person name="Seilhamer J.J."/>
        </authorList>
    </citation>
    <scope>NUCLEOTIDE SEQUENCE [LARGE SCALE GENOMIC DNA]</scope>
    <source>
        <strain evidence="11">Buetzberg</strain>
    </source>
</reference>
<dbReference type="RefSeq" id="WP_071905914.1">
    <property type="nucleotide sequence ID" value="NZ_LT607756.1"/>
</dbReference>
<dbReference type="PROSITE" id="PS00052">
    <property type="entry name" value="RIBOSOMAL_S7"/>
    <property type="match status" value="1"/>
</dbReference>
<comment type="subunit">
    <text evidence="2 7 9">Part of the 30S ribosomal subunit.</text>
</comment>
<comment type="function">
    <text evidence="7 9">One of the primary rRNA binding proteins, it binds directly to 16S rRNA where it nucleates assembly of the head domain of the 30S subunit. Is located at the subunit interface close to the decoding center.</text>
</comment>
<comment type="similarity">
    <text evidence="1 7 8">Belongs to the universal ribosomal protein uS7 family.</text>
</comment>
<dbReference type="AlphaFoldDB" id="A0A1D3KZM5"/>
<dbReference type="InterPro" id="IPR000235">
    <property type="entry name" value="Ribosomal_uS7"/>
</dbReference>
<dbReference type="GO" id="GO:0003735">
    <property type="term" value="F:structural constituent of ribosome"/>
    <property type="evidence" value="ECO:0007669"/>
    <property type="project" value="UniProtKB-UniRule"/>
</dbReference>
<evidence type="ECO:0000313" key="11">
    <source>
        <dbReference type="EMBL" id="SCG84842.1"/>
    </source>
</evidence>
<dbReference type="GO" id="GO:0019843">
    <property type="term" value="F:rRNA binding"/>
    <property type="evidence" value="ECO:0007669"/>
    <property type="project" value="UniProtKB-UniRule"/>
</dbReference>
<organism evidence="11 12">
    <name type="scientific">Methanobacterium congolense</name>
    <dbReference type="NCBI Taxonomy" id="118062"/>
    <lineage>
        <taxon>Archaea</taxon>
        <taxon>Methanobacteriati</taxon>
        <taxon>Methanobacteriota</taxon>
        <taxon>Methanomada group</taxon>
        <taxon>Methanobacteria</taxon>
        <taxon>Methanobacteriales</taxon>
        <taxon>Methanobacteriaceae</taxon>
        <taxon>Methanobacterium</taxon>
    </lineage>
</organism>
<proteinExistence type="inferred from homology"/>
<keyword evidence="4 7" id="KW-0694">RNA-binding</keyword>
<dbReference type="NCBIfam" id="TIGR01028">
    <property type="entry name" value="uS7_euk_arch"/>
    <property type="match status" value="1"/>
</dbReference>
<sequence length="187" mass="21318">MSFKVFDKWDLGEVKVEDMGLVNYVCLDEILVPHTLGRHVKRQFAKSKVSIVERIMNKIMRTERNSGKKNKSYNIVKDALDIINKRSKQNPVQVLVKAVENTAPREETTRIKYGGIGYQVAVDIAPQRRVDLAVGFLTKGALQSSFKRKRSAAECLADELMFAAEYDTRSFAIQKKEEKERVARSAH</sequence>
<dbReference type="GeneID" id="30411123"/>
<evidence type="ECO:0000256" key="6">
    <source>
        <dbReference type="ARBA" id="ARBA00023274"/>
    </source>
</evidence>
<dbReference type="NCBIfam" id="NF003106">
    <property type="entry name" value="PRK04027.1"/>
    <property type="match status" value="1"/>
</dbReference>
<evidence type="ECO:0000256" key="4">
    <source>
        <dbReference type="ARBA" id="ARBA00022884"/>
    </source>
</evidence>
<dbReference type="SUPFAM" id="SSF47973">
    <property type="entry name" value="Ribosomal protein S7"/>
    <property type="match status" value="1"/>
</dbReference>
<dbReference type="CDD" id="cd14867">
    <property type="entry name" value="uS7_Eukaryote"/>
    <property type="match status" value="1"/>
</dbReference>
<keyword evidence="3 7" id="KW-0699">rRNA-binding</keyword>
<dbReference type="GO" id="GO:0006412">
    <property type="term" value="P:translation"/>
    <property type="evidence" value="ECO:0007669"/>
    <property type="project" value="UniProtKB-UniRule"/>
</dbReference>
<evidence type="ECO:0000256" key="2">
    <source>
        <dbReference type="ARBA" id="ARBA00011458"/>
    </source>
</evidence>
<dbReference type="InterPro" id="IPR036823">
    <property type="entry name" value="Ribosomal_uS7_dom_sf"/>
</dbReference>
<gene>
    <name evidence="7 11" type="primary">rps7</name>
    <name evidence="11" type="ORF">MCBB_0259</name>
</gene>
<dbReference type="OrthoDB" id="45346at2157"/>
<dbReference type="PANTHER" id="PTHR11205">
    <property type="entry name" value="RIBOSOMAL PROTEIN S7"/>
    <property type="match status" value="1"/>
</dbReference>
<dbReference type="Proteomes" id="UP000094707">
    <property type="component" value="Chromosome I"/>
</dbReference>
<keyword evidence="6 7" id="KW-0687">Ribonucleoprotein</keyword>
<dbReference type="InterPro" id="IPR020606">
    <property type="entry name" value="Ribosomal_uS7_CS"/>
</dbReference>
<dbReference type="InterPro" id="IPR026018">
    <property type="entry name" value="Ribosomal_uS7_arc"/>
</dbReference>
<evidence type="ECO:0000256" key="1">
    <source>
        <dbReference type="ARBA" id="ARBA00007151"/>
    </source>
</evidence>
<protein>
    <recommendedName>
        <fullName evidence="7">Small ribosomal subunit protein uS7</fullName>
    </recommendedName>
</protein>
<keyword evidence="12" id="KW-1185">Reference proteome</keyword>
<dbReference type="PIRSF" id="PIRSF002122">
    <property type="entry name" value="RPS7p_RPS7a_RPS5e_RPS7o"/>
    <property type="match status" value="1"/>
</dbReference>
<dbReference type="EMBL" id="LT607756">
    <property type="protein sequence ID" value="SCG84842.1"/>
    <property type="molecule type" value="Genomic_DNA"/>
</dbReference>
<dbReference type="Pfam" id="PF00177">
    <property type="entry name" value="Ribosomal_S7"/>
    <property type="match status" value="1"/>
</dbReference>